<dbReference type="Proteomes" id="UP000247755">
    <property type="component" value="Unassembled WGS sequence"/>
</dbReference>
<protein>
    <submittedName>
        <fullName evidence="1">Uncharacterized protein</fullName>
    </submittedName>
</protein>
<sequence length="68" mass="8039">MRIEKFYCVRNRLAIEFDIRVEYQMITATNPIQRQIMPATKSYIAMLTNIIPRNAAGFVFITDISQRR</sequence>
<proteinExistence type="predicted"/>
<dbReference type="AlphaFoldDB" id="A0A318J5X3"/>
<reference evidence="1 2" key="1">
    <citation type="submission" date="2018-05" db="EMBL/GenBank/DDBJ databases">
        <title>Comparative genomics of bacterial root endophytes of switchgrass collected from native prairies over two seasons.</title>
        <authorList>
            <person name="Tang Y."/>
        </authorList>
    </citation>
    <scope>NUCLEOTIDE SEQUENCE [LARGE SCALE GENOMIC DNA]</scope>
    <source>
        <strain evidence="1 2">NFIX32</strain>
    </source>
</reference>
<name>A0A318J5X3_BURPY</name>
<gene>
    <name evidence="1" type="ORF">NA66_1002445</name>
</gene>
<organism evidence="1 2">
    <name type="scientific">Burkholderia pyrrocinia</name>
    <name type="common">Pseudomonas pyrrocinia</name>
    <dbReference type="NCBI Taxonomy" id="60550"/>
    <lineage>
        <taxon>Bacteria</taxon>
        <taxon>Pseudomonadati</taxon>
        <taxon>Pseudomonadota</taxon>
        <taxon>Betaproteobacteria</taxon>
        <taxon>Burkholderiales</taxon>
        <taxon>Burkholderiaceae</taxon>
        <taxon>Burkholderia</taxon>
        <taxon>Burkholderia cepacia complex</taxon>
    </lineage>
</organism>
<comment type="caution">
    <text evidence="1">The sequence shown here is derived from an EMBL/GenBank/DDBJ whole genome shotgun (WGS) entry which is preliminary data.</text>
</comment>
<evidence type="ECO:0000313" key="2">
    <source>
        <dbReference type="Proteomes" id="UP000247755"/>
    </source>
</evidence>
<evidence type="ECO:0000313" key="1">
    <source>
        <dbReference type="EMBL" id="PXX39318.1"/>
    </source>
</evidence>
<accession>A0A318J5X3</accession>
<dbReference type="EMBL" id="QJJY01000002">
    <property type="protein sequence ID" value="PXX39318.1"/>
    <property type="molecule type" value="Genomic_DNA"/>
</dbReference>